<organism evidence="5">
    <name type="scientific">Microvirus mar49</name>
    <dbReference type="NCBI Taxonomy" id="2851184"/>
    <lineage>
        <taxon>Viruses</taxon>
        <taxon>Monodnaviria</taxon>
        <taxon>Sangervirae</taxon>
        <taxon>Phixviricota</taxon>
        <taxon>Malgrandaviricetes</taxon>
        <taxon>Petitvirales</taxon>
        <taxon>Microviridae</taxon>
    </lineage>
</organism>
<keyword evidence="3" id="KW-0167">Capsid protein</keyword>
<reference evidence="5" key="1">
    <citation type="submission" date="2021-04" db="EMBL/GenBank/DDBJ databases">
        <title>Genomes of microviruses identified in yellow-bellied marmot fecal samples.</title>
        <authorList>
            <person name="Varsani A."/>
            <person name="Kraberger S."/>
            <person name="Chatterjee A."/>
            <person name="Richet C."/>
            <person name="Fontenele R.S."/>
            <person name="Schmidlin K."/>
            <person name="Blumstein D.T."/>
        </authorList>
    </citation>
    <scope>NUCLEOTIDE SEQUENCE</scope>
    <source>
        <strain evidence="5">Mar49</strain>
    </source>
</reference>
<evidence type="ECO:0000256" key="4">
    <source>
        <dbReference type="ARBA" id="ARBA00022844"/>
    </source>
</evidence>
<name>A0A8F5XT75_9VIRU</name>
<dbReference type="InterPro" id="IPR037002">
    <property type="entry name" value="Microviridae_protein_F_sf"/>
</dbReference>
<sequence length="642" mass="72134">MIVKNIGKNTLGDKNKMSVAMRDYEMSTHDLSFVFRNTQSPGTLVPFMKLVAQKGDIWDIKLFNKTLTHPTIGPLFGSYKLQHFVFTCPIRLYNSWLHNNRNNIGMNMSQIKFPVMPIDTNKAEQWKNPTNPSSLLNYLGLKGIRAANTNTVYYVNAIPYLAYWDIFKNYFANKQELNAYYIGIAEIVRNFTLTTTGVASQVTVMNSPINNANYPLSTNTTLAAEESNIGTTTWEDFWENTTITWRDKSGNTGTKKASQLSNNTSTQLIKLDVQLGVGGNTIIGIYNGMESNGVKLKPFALESIDLMRDKILQQPGNTALAISSVNQEPYTSAINVTRGNYPQYQLAVKTYDSDMFQNWINTSWIDGPNGINEISAVSITDGKLTMDSLNLAQKVYNMLNRIAVSGGTYRDWLETVYTAGNYMERPETPVFEGGMTQYIEFEEVISQSATAEEPLGTLAGRGRTTQQRGEGVLHFKIQEPSYIIGICAITPQIDYSQGNDWDIMDLKTMDDLHKPALDGIGYQDSMNNQRAWWTMNAASQNSYQDTAAGKTVAWLNYMTNVNKTFGNFASGQSESFMALNRNYEPNDETNPTSIEDLTTYIDPSKHNEIFADTNIDAMNFWVQTACDIKVRRNISAKQIPNL</sequence>
<dbReference type="Gene3D" id="2.60.169.10">
    <property type="entry name" value="Microviridae F protein"/>
    <property type="match status" value="2"/>
</dbReference>
<dbReference type="GO" id="GO:0039615">
    <property type="term" value="C:T=1 icosahedral viral capsid"/>
    <property type="evidence" value="ECO:0007669"/>
    <property type="project" value="UniProtKB-KW"/>
</dbReference>
<evidence type="ECO:0000313" key="5">
    <source>
        <dbReference type="EMBL" id="QXP45087.1"/>
    </source>
</evidence>
<proteinExistence type="predicted"/>
<protein>
    <submittedName>
        <fullName evidence="5">Major capsid protein</fullName>
    </submittedName>
</protein>
<evidence type="ECO:0000256" key="3">
    <source>
        <dbReference type="ARBA" id="ARBA00022561"/>
    </source>
</evidence>
<dbReference type="GO" id="GO:0005198">
    <property type="term" value="F:structural molecule activity"/>
    <property type="evidence" value="ECO:0007669"/>
    <property type="project" value="InterPro"/>
</dbReference>
<keyword evidence="4" id="KW-0946">Virion</keyword>
<dbReference type="Pfam" id="PF02305">
    <property type="entry name" value="Phage_F"/>
    <property type="match status" value="1"/>
</dbReference>
<dbReference type="InterPro" id="IPR003514">
    <property type="entry name" value="Microviridae_protein_F"/>
</dbReference>
<dbReference type="EMBL" id="MZ089795">
    <property type="protein sequence ID" value="QXP45087.1"/>
    <property type="molecule type" value="Genomic_DNA"/>
</dbReference>
<evidence type="ECO:0000256" key="1">
    <source>
        <dbReference type="ARBA" id="ARBA00004328"/>
    </source>
</evidence>
<keyword evidence="2" id="KW-1140">T=1 icosahedral capsid protein</keyword>
<accession>A0A8F5XT75</accession>
<comment type="subcellular location">
    <subcellularLocation>
        <location evidence="1">Virion</location>
    </subcellularLocation>
</comment>
<evidence type="ECO:0000256" key="2">
    <source>
        <dbReference type="ARBA" id="ARBA00022431"/>
    </source>
</evidence>